<dbReference type="Pfam" id="PF21205">
    <property type="entry name" value="Rep3_C"/>
    <property type="match status" value="1"/>
</dbReference>
<evidence type="ECO:0000313" key="4">
    <source>
        <dbReference type="EMBL" id="MBD8052022.1"/>
    </source>
</evidence>
<comment type="caution">
    <text evidence="4">The sequence shown here is derived from an EMBL/GenBank/DDBJ whole genome shotgun (WGS) entry which is preliminary data.</text>
</comment>
<dbReference type="InterPro" id="IPR036388">
    <property type="entry name" value="WH-like_DNA-bd_sf"/>
</dbReference>
<dbReference type="GO" id="GO:0003887">
    <property type="term" value="F:DNA-directed DNA polymerase activity"/>
    <property type="evidence" value="ECO:0007669"/>
    <property type="project" value="InterPro"/>
</dbReference>
<evidence type="ECO:0000256" key="1">
    <source>
        <dbReference type="ARBA" id="ARBA00038283"/>
    </source>
</evidence>
<name>A0A927FKB8_9BURK</name>
<organism evidence="4 5">
    <name type="scientific">Limnohabitans radicicola</name>
    <dbReference type="NCBI Taxonomy" id="2771427"/>
    <lineage>
        <taxon>Bacteria</taxon>
        <taxon>Pseudomonadati</taxon>
        <taxon>Pseudomonadota</taxon>
        <taxon>Betaproteobacteria</taxon>
        <taxon>Burkholderiales</taxon>
        <taxon>Comamonadaceae</taxon>
        <taxon>Limnohabitans</taxon>
    </lineage>
</organism>
<gene>
    <name evidence="4" type="ORF">IC609_15905</name>
</gene>
<keyword evidence="5" id="KW-1185">Reference proteome</keyword>
<evidence type="ECO:0000256" key="2">
    <source>
        <dbReference type="SAM" id="Coils"/>
    </source>
</evidence>
<dbReference type="GO" id="GO:0006270">
    <property type="term" value="P:DNA replication initiation"/>
    <property type="evidence" value="ECO:0007669"/>
    <property type="project" value="InterPro"/>
</dbReference>
<dbReference type="EMBL" id="JACYFT010000008">
    <property type="protein sequence ID" value="MBD8052022.1"/>
    <property type="molecule type" value="Genomic_DNA"/>
</dbReference>
<dbReference type="InterPro" id="IPR000525">
    <property type="entry name" value="Initiator_Rep_WH1"/>
</dbReference>
<evidence type="ECO:0000313" key="5">
    <source>
        <dbReference type="Proteomes" id="UP000647424"/>
    </source>
</evidence>
<protein>
    <submittedName>
        <fullName evidence="4">RepB family plasmid replication initiator protein</fullName>
    </submittedName>
</protein>
<dbReference type="Pfam" id="PF01051">
    <property type="entry name" value="Rep3_N"/>
    <property type="match status" value="1"/>
</dbReference>
<dbReference type="Gene3D" id="1.10.10.10">
    <property type="entry name" value="Winged helix-like DNA-binding domain superfamily/Winged helix DNA-binding domain"/>
    <property type="match status" value="2"/>
</dbReference>
<reference evidence="4" key="1">
    <citation type="submission" date="2020-09" db="EMBL/GenBank/DDBJ databases">
        <title>Genome seq and assembly of Limnohabitants sp.</title>
        <authorList>
            <person name="Chhetri G."/>
        </authorList>
    </citation>
    <scope>NUCLEOTIDE SEQUENCE</scope>
    <source>
        <strain evidence="4">JUR4</strain>
    </source>
</reference>
<dbReference type="AlphaFoldDB" id="A0A927FKB8"/>
<proteinExistence type="inferred from homology"/>
<dbReference type="SUPFAM" id="SSF46785">
    <property type="entry name" value="Winged helix' DNA-binding domain"/>
    <property type="match status" value="2"/>
</dbReference>
<dbReference type="InterPro" id="IPR036390">
    <property type="entry name" value="WH_DNA-bd_sf"/>
</dbReference>
<feature type="domain" description="Initiator Rep protein WH1" evidence="3">
    <location>
        <begin position="10"/>
        <end position="152"/>
    </location>
</feature>
<feature type="coiled-coil region" evidence="2">
    <location>
        <begin position="323"/>
        <end position="359"/>
    </location>
</feature>
<sequence>MNIDEKSLVVRQSNELIEASYKIASIGEGRLMRMLIAQIKPDDEDFKTYRIGVADFARFFGITHNSIHEQIEKSARALREREIYIRKGKSWFSTGWLSSAKYTEGSGFIEVRFDKELKPYLLGLKSYFTQYELEKVVNFKSGYAMRLFELLKKEQFKADGKGYFKRSFEYDELRGFLGIDKKEYAFFKDFRVNVVQVAIREINANPDISIIKVDYPKTGRKVSHIVFHCEKAKQLQLDIDEPAPTLEEVPARKEHPEYISELIAIGIDEQTAYRWKRKYTVARLHQAIAYTKAMQEKGKIRDSVTGFLANAITNNIGASWVEDRKKKEQVKNATDTAERQKQEAEAVRIEQERAEREATLARFNALPDTDKAHIRASYGASLKGIVLSQWEKAIKANPQSPETSKPVFVSFLNFYKTFVPGERPPA</sequence>
<dbReference type="RefSeq" id="WP_191820511.1">
    <property type="nucleotide sequence ID" value="NZ_JACYFT010000008.1"/>
</dbReference>
<evidence type="ECO:0000259" key="3">
    <source>
        <dbReference type="Pfam" id="PF01051"/>
    </source>
</evidence>
<accession>A0A927FKB8</accession>
<dbReference type="Proteomes" id="UP000647424">
    <property type="component" value="Unassembled WGS sequence"/>
</dbReference>
<comment type="similarity">
    <text evidence="1">Belongs to the initiator RepB protein family.</text>
</comment>
<keyword evidence="2" id="KW-0175">Coiled coil</keyword>